<sequence length="235" mass="26812">MIIEDLRDHLMKRFDFLLGSLYIKETETCVLSDIHIGLEEELLAQGLVFPLREKEELLRRIEIILAKLNPKRFVLAGDVVHSFGRADQRIRRKLDAILNTIRSRCDLVLISGTHDGMLPYMGFTAQSRYDEGGYTVSHGDEDLRDHGHLIMGHEHPVLDVEMMRIPCYLFGRGPMDGMDIMVLPAFNPLCQGVAVNHLEAPDLLSPLLRRLDIGKLHPVVEMEGEVMVFPEIRHL</sequence>
<reference evidence="2 3" key="1">
    <citation type="submission" date="2006-10" db="EMBL/GenBank/DDBJ databases">
        <title>Complete sequence of Methanosaeta thermophila PT.</title>
        <authorList>
            <consortium name="US DOE Joint Genome Institute"/>
            <person name="Copeland A."/>
            <person name="Lucas S."/>
            <person name="Lapidus A."/>
            <person name="Barry K."/>
            <person name="Detter J.C."/>
            <person name="Glavina del Rio T."/>
            <person name="Hammon N."/>
            <person name="Israni S."/>
            <person name="Pitluck S."/>
            <person name="Chain P."/>
            <person name="Malfatti S."/>
            <person name="Shin M."/>
            <person name="Vergez L."/>
            <person name="Schmutz J."/>
            <person name="Larimer F."/>
            <person name="Land M."/>
            <person name="Hauser L."/>
            <person name="Kyrpides N."/>
            <person name="Kim E."/>
            <person name="Smith K.S."/>
            <person name="Ingram-Smith C."/>
            <person name="Richardson P."/>
        </authorList>
    </citation>
    <scope>NUCLEOTIDE SEQUENCE [LARGE SCALE GENOMIC DNA]</scope>
    <source>
        <strain evidence="3">DSM 6194 / JCM 14653 / NBRC 101360 / PT</strain>
    </source>
</reference>
<dbReference type="NCBIfam" id="TIGR00024">
    <property type="entry name" value="SbcD_rel_arch"/>
    <property type="match status" value="1"/>
</dbReference>
<dbReference type="HOGENOM" id="CLU_075478_0_0_2"/>
<evidence type="ECO:0000259" key="1">
    <source>
        <dbReference type="Pfam" id="PF00149"/>
    </source>
</evidence>
<dbReference type="KEGG" id="mtp:Mthe_0534"/>
<evidence type="ECO:0000313" key="3">
    <source>
        <dbReference type="Proteomes" id="UP000000674"/>
    </source>
</evidence>
<gene>
    <name evidence="2" type="ordered locus">Mthe_0534</name>
</gene>
<dbReference type="Gene3D" id="3.60.21.10">
    <property type="match status" value="1"/>
</dbReference>
<dbReference type="PANTHER" id="PTHR39323">
    <property type="entry name" value="BLR1149 PROTEIN"/>
    <property type="match status" value="1"/>
</dbReference>
<dbReference type="EMBL" id="CP000477">
    <property type="protein sequence ID" value="ABK14325.1"/>
    <property type="molecule type" value="Genomic_DNA"/>
</dbReference>
<dbReference type="CDD" id="cd07391">
    <property type="entry name" value="MPP_PF1019"/>
    <property type="match status" value="1"/>
</dbReference>
<keyword evidence="3" id="KW-1185">Reference proteome</keyword>
<dbReference type="SUPFAM" id="SSF56300">
    <property type="entry name" value="Metallo-dependent phosphatases"/>
    <property type="match status" value="1"/>
</dbReference>
<organism evidence="2 3">
    <name type="scientific">Methanothrix thermoacetophila (strain DSM 6194 / JCM 14653 / NBRC 101360 / PT)</name>
    <name type="common">Methanosaeta thermophila</name>
    <dbReference type="NCBI Taxonomy" id="349307"/>
    <lineage>
        <taxon>Archaea</taxon>
        <taxon>Methanobacteriati</taxon>
        <taxon>Methanobacteriota</taxon>
        <taxon>Stenosarchaea group</taxon>
        <taxon>Methanomicrobia</taxon>
        <taxon>Methanotrichales</taxon>
        <taxon>Methanotrichaceae</taxon>
        <taxon>Methanothrix</taxon>
    </lineage>
</organism>
<dbReference type="PIRSF" id="PIRSF000887">
    <property type="entry name" value="Pesterase_MJ0037"/>
    <property type="match status" value="1"/>
</dbReference>
<feature type="domain" description="Calcineurin-like phosphoesterase" evidence="1">
    <location>
        <begin position="30"/>
        <end position="150"/>
    </location>
</feature>
<dbReference type="InterPro" id="IPR004843">
    <property type="entry name" value="Calcineurin-like_PHP"/>
</dbReference>
<dbReference type="InterPro" id="IPR004376">
    <property type="entry name" value="Pesterase_MJ0037"/>
</dbReference>
<dbReference type="STRING" id="349307.Mthe_0534"/>
<accession>A0B6K1</accession>
<dbReference type="AlphaFoldDB" id="A0B6K1"/>
<proteinExistence type="predicted"/>
<dbReference type="Proteomes" id="UP000000674">
    <property type="component" value="Chromosome"/>
</dbReference>
<evidence type="ECO:0000313" key="2">
    <source>
        <dbReference type="EMBL" id="ABK14325.1"/>
    </source>
</evidence>
<protein>
    <submittedName>
        <fullName evidence="2">Phosphoesterase, putative</fullName>
    </submittedName>
</protein>
<dbReference type="PANTHER" id="PTHR39323:SF1">
    <property type="entry name" value="BLR1149 PROTEIN"/>
    <property type="match status" value="1"/>
</dbReference>
<dbReference type="Pfam" id="PF00149">
    <property type="entry name" value="Metallophos"/>
    <property type="match status" value="1"/>
</dbReference>
<dbReference type="InterPro" id="IPR024173">
    <property type="entry name" value="Pesterase_MJ0037-like"/>
</dbReference>
<dbReference type="GO" id="GO:0016787">
    <property type="term" value="F:hydrolase activity"/>
    <property type="evidence" value="ECO:0007669"/>
    <property type="project" value="InterPro"/>
</dbReference>
<name>A0B6K1_METTP</name>
<dbReference type="InterPro" id="IPR029052">
    <property type="entry name" value="Metallo-depent_PP-like"/>
</dbReference>